<protein>
    <submittedName>
        <fullName evidence="1">Uncharacterized protein</fullName>
    </submittedName>
</protein>
<evidence type="ECO:0000313" key="1">
    <source>
        <dbReference type="EMBL" id="ALN79598.1"/>
    </source>
</evidence>
<sequence length="46" mass="4869">MAEASGRPLQPLCKAEGLAALREKVLADRPKPTRHTALLPGARYGG</sequence>
<dbReference type="AlphaFoldDB" id="A0A0S2E3M7"/>
<dbReference type="KEGG" id="lab:LA76x_1442"/>
<dbReference type="EMBL" id="CP011129">
    <property type="protein sequence ID" value="ALN79598.1"/>
    <property type="molecule type" value="Genomic_DNA"/>
</dbReference>
<name>A0A0S2E3M7_LYSAN</name>
<dbReference type="STRING" id="84531.LA76x_1442"/>
<dbReference type="KEGG" id="laq:GLA29479_4556"/>
<reference evidence="1 2" key="1">
    <citation type="journal article" date="2015" name="BMC Genomics">
        <title>Comparative genomics and metabolic profiling of the genus Lysobacter.</title>
        <authorList>
            <person name="de Bruijn I."/>
            <person name="Cheng X."/>
            <person name="de Jager V."/>
            <person name="Exposito R.G."/>
            <person name="Watrous J."/>
            <person name="Patel N."/>
            <person name="Postma J."/>
            <person name="Dorrestein P.C."/>
            <person name="Kobayashi D."/>
            <person name="Raaijmakers J.M."/>
        </authorList>
    </citation>
    <scope>NUCLEOTIDE SEQUENCE [LARGE SCALE GENOMIC DNA]</scope>
    <source>
        <strain evidence="1 2">76</strain>
    </source>
</reference>
<proteinExistence type="predicted"/>
<dbReference type="Proteomes" id="UP000060787">
    <property type="component" value="Chromosome"/>
</dbReference>
<gene>
    <name evidence="1" type="ORF">LA76x_1442</name>
</gene>
<organism evidence="1 2">
    <name type="scientific">Lysobacter antibioticus</name>
    <dbReference type="NCBI Taxonomy" id="84531"/>
    <lineage>
        <taxon>Bacteria</taxon>
        <taxon>Pseudomonadati</taxon>
        <taxon>Pseudomonadota</taxon>
        <taxon>Gammaproteobacteria</taxon>
        <taxon>Lysobacterales</taxon>
        <taxon>Lysobacteraceae</taxon>
        <taxon>Lysobacter</taxon>
    </lineage>
</organism>
<keyword evidence="2" id="KW-1185">Reference proteome</keyword>
<evidence type="ECO:0000313" key="2">
    <source>
        <dbReference type="Proteomes" id="UP000060787"/>
    </source>
</evidence>
<accession>A0A0S2E3M7</accession>